<proteinExistence type="predicted"/>
<dbReference type="Proteomes" id="UP000238589">
    <property type="component" value="Unassembled WGS sequence"/>
</dbReference>
<protein>
    <submittedName>
        <fullName evidence="4">Integrase</fullName>
    </submittedName>
</protein>
<dbReference type="InterPro" id="IPR050090">
    <property type="entry name" value="Tyrosine_recombinase_XerCD"/>
</dbReference>
<keyword evidence="1" id="KW-0229">DNA integration</keyword>
<keyword evidence="5" id="KW-1185">Reference proteome</keyword>
<name>A0A2S9K199_9BURK</name>
<comment type="caution">
    <text evidence="4">The sequence shown here is derived from an EMBL/GenBank/DDBJ whole genome shotgun (WGS) entry which is preliminary data.</text>
</comment>
<dbReference type="AlphaFoldDB" id="A0A2S9K199"/>
<sequence>MGTITPRKRKDGTTGYLARVRIKQGGAVVHAETQTFDRQQAAQAWIKKRETELAVPGAMEKLKGEDPTIDKLIGRYIEEAERDYGRTKTQVLQTIQKTEFAQLKCSQVDSAAVVQWLQALNSKPSTRHNYLAHLSAVVTLAKPVWRYPIESSVMQEARVAAERMGLIGKSKQRTRRPTLDELERLLDYFTDYEYRRARSPGKRPLPMVDLILFALFSSRRQEEITEITWEDFNDKLGQVLVRDMKHPGEKVGNDVRVVLPDHALSLVRRRMKPGAKGPIFPVNSKSVSTSFTRACDILGIEDLHFHDLRHEAISRLFEMGFTIPQAASVSGHRTWSSLKRYSHLEQTGDKYAGWKWLERCQPLTGKPQ</sequence>
<organism evidence="4 5">
    <name type="scientific">Malikia granosa</name>
    <dbReference type="NCBI Taxonomy" id="263067"/>
    <lineage>
        <taxon>Bacteria</taxon>
        <taxon>Pseudomonadati</taxon>
        <taxon>Pseudomonadota</taxon>
        <taxon>Betaproteobacteria</taxon>
        <taxon>Burkholderiales</taxon>
        <taxon>Comamonadaceae</taxon>
        <taxon>Malikia</taxon>
    </lineage>
</organism>
<dbReference type="InterPro" id="IPR002104">
    <property type="entry name" value="Integrase_catalytic"/>
</dbReference>
<keyword evidence="2" id="KW-0233">DNA recombination</keyword>
<gene>
    <name evidence="4" type="ORF">C6P64_15960</name>
</gene>
<reference evidence="4 5" key="1">
    <citation type="submission" date="2018-03" db="EMBL/GenBank/DDBJ databases">
        <title>Comparative genomics illustrates the genes involved in a hyperalkaliphilic mechanisms of Serpentinomonas isolated from highly-alkaline calcium-rich serpentinized springs.</title>
        <authorList>
            <person name="Suzuki S."/>
            <person name="Ishii S."/>
            <person name="Walworth N."/>
            <person name="Bird L."/>
            <person name="Kuenen J.G."/>
            <person name="Nealson K.H."/>
        </authorList>
    </citation>
    <scope>NUCLEOTIDE SEQUENCE [LARGE SCALE GENOMIC DNA]</scope>
    <source>
        <strain evidence="4 5">P1</strain>
    </source>
</reference>
<evidence type="ECO:0000256" key="1">
    <source>
        <dbReference type="ARBA" id="ARBA00022908"/>
    </source>
</evidence>
<evidence type="ECO:0000313" key="5">
    <source>
        <dbReference type="Proteomes" id="UP000238589"/>
    </source>
</evidence>
<dbReference type="Gene3D" id="1.10.443.10">
    <property type="entry name" value="Intergrase catalytic core"/>
    <property type="match status" value="1"/>
</dbReference>
<dbReference type="OrthoDB" id="662444at2"/>
<dbReference type="PROSITE" id="PS51898">
    <property type="entry name" value="TYR_RECOMBINASE"/>
    <property type="match status" value="1"/>
</dbReference>
<dbReference type="GO" id="GO:0006310">
    <property type="term" value="P:DNA recombination"/>
    <property type="evidence" value="ECO:0007669"/>
    <property type="project" value="UniProtKB-KW"/>
</dbReference>
<dbReference type="CDD" id="cd00796">
    <property type="entry name" value="INT_Rci_Hp1_C"/>
    <property type="match status" value="1"/>
</dbReference>
<evidence type="ECO:0000259" key="3">
    <source>
        <dbReference type="PROSITE" id="PS51898"/>
    </source>
</evidence>
<dbReference type="PANTHER" id="PTHR30349">
    <property type="entry name" value="PHAGE INTEGRASE-RELATED"/>
    <property type="match status" value="1"/>
</dbReference>
<dbReference type="GO" id="GO:0003677">
    <property type="term" value="F:DNA binding"/>
    <property type="evidence" value="ECO:0007669"/>
    <property type="project" value="InterPro"/>
</dbReference>
<dbReference type="InterPro" id="IPR011010">
    <property type="entry name" value="DNA_brk_join_enz"/>
</dbReference>
<dbReference type="PANTHER" id="PTHR30349:SF94">
    <property type="entry name" value="INTEGRASE_RECOMBINASE HI_1414-RELATED"/>
    <property type="match status" value="1"/>
</dbReference>
<accession>A0A2S9K199</accession>
<feature type="domain" description="Tyr recombinase" evidence="3">
    <location>
        <begin position="172"/>
        <end position="355"/>
    </location>
</feature>
<dbReference type="GO" id="GO:0015074">
    <property type="term" value="P:DNA integration"/>
    <property type="evidence" value="ECO:0007669"/>
    <property type="project" value="UniProtKB-KW"/>
</dbReference>
<dbReference type="InterPro" id="IPR013762">
    <property type="entry name" value="Integrase-like_cat_sf"/>
</dbReference>
<evidence type="ECO:0000256" key="2">
    <source>
        <dbReference type="ARBA" id="ARBA00023172"/>
    </source>
</evidence>
<evidence type="ECO:0000313" key="4">
    <source>
        <dbReference type="EMBL" id="PRD64157.1"/>
    </source>
</evidence>
<dbReference type="EMBL" id="PVLQ01000088">
    <property type="protein sequence ID" value="PRD64157.1"/>
    <property type="molecule type" value="Genomic_DNA"/>
</dbReference>
<dbReference type="SUPFAM" id="SSF56349">
    <property type="entry name" value="DNA breaking-rejoining enzymes"/>
    <property type="match status" value="1"/>
</dbReference>
<dbReference type="Pfam" id="PF00589">
    <property type="entry name" value="Phage_integrase"/>
    <property type="match status" value="1"/>
</dbReference>
<dbReference type="RefSeq" id="WP_105749533.1">
    <property type="nucleotide sequence ID" value="NZ_PVLQ01000088.1"/>
</dbReference>